<evidence type="ECO:0000313" key="2">
    <source>
        <dbReference type="EMBL" id="MBB5492301.1"/>
    </source>
</evidence>
<dbReference type="Proteomes" id="UP000579647">
    <property type="component" value="Unassembled WGS sequence"/>
</dbReference>
<feature type="domain" description="DUF6879" evidence="1">
    <location>
        <begin position="100"/>
        <end position="261"/>
    </location>
</feature>
<evidence type="ECO:0000313" key="3">
    <source>
        <dbReference type="Proteomes" id="UP000579647"/>
    </source>
</evidence>
<dbReference type="AlphaFoldDB" id="A0A840WH23"/>
<dbReference type="Pfam" id="PF21806">
    <property type="entry name" value="DUF6879"/>
    <property type="match status" value="1"/>
</dbReference>
<sequence length="269" mass="30471">MAPATYTYEQRARILTDPGRYVSTADARTLTGHTQPTLARLVDEGKLIARRVGRKSLTFQTAPLLGYCRKQHPVLTLFDLLATTTGEPVTEEELASELDRASSGTWWTLARRDHAPPDWTSWQHWYRGDTLHARTMLFEQRPGWGQLIKEHRARGLTRRTLWLPAQPLGRARQYCLARYQHVTAAGGTVDVLPVWKLHHLEHQQMVPDLEVTSGAVYLRRYTRVGSRNGALRITGTELVTATTAFLGWAARQHSTPLADFARWRNQGAA</sequence>
<dbReference type="InterPro" id="IPR049244">
    <property type="entry name" value="DUF6879"/>
</dbReference>
<dbReference type="RefSeq" id="WP_184365793.1">
    <property type="nucleotide sequence ID" value="NZ_BAAAKM010000168.1"/>
</dbReference>
<protein>
    <recommendedName>
        <fullName evidence="1">DUF6879 domain-containing protein</fullName>
    </recommendedName>
</protein>
<evidence type="ECO:0000259" key="1">
    <source>
        <dbReference type="Pfam" id="PF21806"/>
    </source>
</evidence>
<proteinExistence type="predicted"/>
<reference evidence="2 3" key="1">
    <citation type="submission" date="2020-08" db="EMBL/GenBank/DDBJ databases">
        <title>Sequencing the genomes of 1000 actinobacteria strains.</title>
        <authorList>
            <person name="Klenk H.-P."/>
        </authorList>
    </citation>
    <scope>NUCLEOTIDE SEQUENCE [LARGE SCALE GENOMIC DNA]</scope>
    <source>
        <strain evidence="2 3">DSM 44598</strain>
    </source>
</reference>
<dbReference type="EMBL" id="JACHDO010000001">
    <property type="protein sequence ID" value="MBB5492301.1"/>
    <property type="molecule type" value="Genomic_DNA"/>
</dbReference>
<organism evidence="2 3">
    <name type="scientific">Nocardiopsis metallicus</name>
    <dbReference type="NCBI Taxonomy" id="179819"/>
    <lineage>
        <taxon>Bacteria</taxon>
        <taxon>Bacillati</taxon>
        <taxon>Actinomycetota</taxon>
        <taxon>Actinomycetes</taxon>
        <taxon>Streptosporangiales</taxon>
        <taxon>Nocardiopsidaceae</taxon>
        <taxon>Nocardiopsis</taxon>
    </lineage>
</organism>
<comment type="caution">
    <text evidence="2">The sequence shown here is derived from an EMBL/GenBank/DDBJ whole genome shotgun (WGS) entry which is preliminary data.</text>
</comment>
<gene>
    <name evidence="2" type="ORF">HNR07_003438</name>
</gene>
<accession>A0A840WH23</accession>
<keyword evidence="3" id="KW-1185">Reference proteome</keyword>
<name>A0A840WH23_9ACTN</name>